<gene>
    <name evidence="3" type="ORF">BDY21DRAFT_356884</name>
</gene>
<protein>
    <recommendedName>
        <fullName evidence="2">Nucleolar 27S pre-rRNA processing Urb2/Npa2 C-terminal domain-containing protein</fullName>
    </recommendedName>
</protein>
<evidence type="ECO:0000259" key="2">
    <source>
        <dbReference type="Pfam" id="PF10441"/>
    </source>
</evidence>
<reference evidence="3" key="1">
    <citation type="journal article" date="2020" name="Stud. Mycol.">
        <title>101 Dothideomycetes genomes: a test case for predicting lifestyles and emergence of pathogens.</title>
        <authorList>
            <person name="Haridas S."/>
            <person name="Albert R."/>
            <person name="Binder M."/>
            <person name="Bloem J."/>
            <person name="Labutti K."/>
            <person name="Salamov A."/>
            <person name="Andreopoulos B."/>
            <person name="Baker S."/>
            <person name="Barry K."/>
            <person name="Bills G."/>
            <person name="Bluhm B."/>
            <person name="Cannon C."/>
            <person name="Castanera R."/>
            <person name="Culley D."/>
            <person name="Daum C."/>
            <person name="Ezra D."/>
            <person name="Gonzalez J."/>
            <person name="Henrissat B."/>
            <person name="Kuo A."/>
            <person name="Liang C."/>
            <person name="Lipzen A."/>
            <person name="Lutzoni F."/>
            <person name="Magnuson J."/>
            <person name="Mondo S."/>
            <person name="Nolan M."/>
            <person name="Ohm R."/>
            <person name="Pangilinan J."/>
            <person name="Park H.-J."/>
            <person name="Ramirez L."/>
            <person name="Alfaro M."/>
            <person name="Sun H."/>
            <person name="Tritt A."/>
            <person name="Yoshinaga Y."/>
            <person name="Zwiers L.-H."/>
            <person name="Turgeon B."/>
            <person name="Goodwin S."/>
            <person name="Spatafora J."/>
            <person name="Crous P."/>
            <person name="Grigoriev I."/>
        </authorList>
    </citation>
    <scope>NUCLEOTIDE SEQUENCE</scope>
    <source>
        <strain evidence="3">ATCC 16933</strain>
    </source>
</reference>
<dbReference type="OrthoDB" id="160374at2759"/>
<sequence length="1464" mass="162971">MADVWTSVISPQPPKPPPPSAMEELKAMSNLPELDDMLTDAIRILGVPSTWLERDYFLEPELFADVKLQFNTEYILRFLISKMFHEKDGKAARHNVTAWKLIKWCIISTPLINAAKTLRIKNFMSVVETTLMEICSARLQISHPVVNGNNEESRKRKYSPDGPTQDFRLPAESAMVFLALSMTLETALAGATTDSANVSSTFAMQTMRSGLRTSGQRAARILGYALDIIESILLFQWDFFDQCGMRVLEPSLAIWEMRHAEADNTTSQLSFAQFARHCLAPATKIMAILYRDVGVPQPSWCISNIPERAIVEKLEELIGRHFFLPLRIKFFDETARDAVLVSLKSALIDLKERIYSGSVSCLALACLFSLAIRATSRPTKVEEIREAPWVEMVFTALAEIAGYPPEAQYIEDSEPDIMSLQIMLETLRMRNVRLGTPSYRRVLLQSLNQSHYTGIVGEILTQDPDVVVDPELAQRILKRLAEPLDSGHLSCSPKRLRQSKRSSYSNILDDVAIPLLKACGRNRKIKQFVEEWSALITTSPPLRDHELIRNFGDVLPVSCSTKLVEEMFEEYSRDLGRYSAILKETVDEVTGKPPSAPKHLPGHIFILQALVSAFLPPQTTVKVAMVDKIKERLFDVYQNSLQALGTPDVSVQDWDEQRDTSLSLTGLLARLARSIVPVLPPAAESLHSPTNIFQAFINSRALSFVLEEAKKTESDTANFAALDLSFAVCMLAWNFGGDDTRSEAESVFGKVVGKCKFSGAVVNMICRYPELVLTSPTEIQRALGRRLQNGLSGLAMSEFTPPTPSISPFQLFAPSSTPENIDVSPEFLLAVPLQAVAPQHQTAILDSYATYLTKCSSDDEKLGIKISVMIRFLSNPKRNASITTDPSWIFNIAHHFGAMVSPTDDDKLRIDKLTCTIFDNGIIENRGQLDGDEKQTLIATEFIGRAREMAKEYLNKHQWSLRPNVILTKFYMRVFRALFSEGYEGEMWVPWAQMLSYFIQMESQAEEIPKFRKWLVAVLGALADIPPHVSLPGLDNMVKTLTKQVQLNSLDAGDELAAKDAAIAIYKLHARAVMPETAKAFVKLSSSFLASGNFGLDQISMGPIFQETIERLPFRSQVEVLHLLAEEVEAEDMSLCNLVLKVVLPKLEGIHKMDKEETDETVRAEKLSARDAICVAFRQKTELLGRNGDIRVFNYGLDFIDTLIQTAKSAQIDFLVSQTGIDELAASLTCLTRAQAPNDAAALRWVAMQHADSPATYNKDIAGEIYFRVCTTASNIIRRYRKRGRGRLQTLEPLLKNLIKLLFTPGNPSRADTALAREYPRWLGDPKCSPLGVEHAAACSSLLSTMWSPQPSASGGHPRPHQGNTDNDYDAESAPGNLTDPTVLERKRAIEPAIGVLTQVAQCQQRGGVLVGTIRSVLLPTLKEAAELLGDIEVTMLGVKLDSGVRELVRGLLDETGTRHRKKD</sequence>
<evidence type="ECO:0000313" key="3">
    <source>
        <dbReference type="EMBL" id="KAF2453228.1"/>
    </source>
</evidence>
<feature type="region of interest" description="Disordered" evidence="1">
    <location>
        <begin position="1348"/>
        <end position="1381"/>
    </location>
</feature>
<feature type="domain" description="Nucleolar 27S pre-rRNA processing Urb2/Npa2 C-terminal" evidence="2">
    <location>
        <begin position="1212"/>
        <end position="1454"/>
    </location>
</feature>
<organism evidence="3 4">
    <name type="scientific">Lineolata rhizophorae</name>
    <dbReference type="NCBI Taxonomy" id="578093"/>
    <lineage>
        <taxon>Eukaryota</taxon>
        <taxon>Fungi</taxon>
        <taxon>Dikarya</taxon>
        <taxon>Ascomycota</taxon>
        <taxon>Pezizomycotina</taxon>
        <taxon>Dothideomycetes</taxon>
        <taxon>Dothideomycetes incertae sedis</taxon>
        <taxon>Lineolatales</taxon>
        <taxon>Lineolataceae</taxon>
        <taxon>Lineolata</taxon>
    </lineage>
</organism>
<dbReference type="EMBL" id="MU001699">
    <property type="protein sequence ID" value="KAF2453228.1"/>
    <property type="molecule type" value="Genomic_DNA"/>
</dbReference>
<feature type="region of interest" description="Disordered" evidence="1">
    <location>
        <begin position="1"/>
        <end position="21"/>
    </location>
</feature>
<feature type="compositionally biased region" description="Pro residues" evidence="1">
    <location>
        <begin position="11"/>
        <end position="20"/>
    </location>
</feature>
<evidence type="ECO:0000256" key="1">
    <source>
        <dbReference type="SAM" id="MobiDB-lite"/>
    </source>
</evidence>
<dbReference type="Proteomes" id="UP000799766">
    <property type="component" value="Unassembled WGS sequence"/>
</dbReference>
<dbReference type="InterPro" id="IPR018849">
    <property type="entry name" value="Urb2/Npa2_C"/>
</dbReference>
<keyword evidence="4" id="KW-1185">Reference proteome</keyword>
<dbReference type="Pfam" id="PF10441">
    <property type="entry name" value="Urb2"/>
    <property type="match status" value="1"/>
</dbReference>
<name>A0A6A6NNI3_9PEZI</name>
<proteinExistence type="predicted"/>
<accession>A0A6A6NNI3</accession>
<evidence type="ECO:0000313" key="4">
    <source>
        <dbReference type="Proteomes" id="UP000799766"/>
    </source>
</evidence>